<feature type="non-terminal residue" evidence="2">
    <location>
        <position position="1"/>
    </location>
</feature>
<evidence type="ECO:0000313" key="3">
    <source>
        <dbReference type="Proteomes" id="UP000266841"/>
    </source>
</evidence>
<dbReference type="AlphaFoldDB" id="K0RQX2"/>
<gene>
    <name evidence="2" type="ORF">THAOC_24772</name>
</gene>
<accession>K0RQX2</accession>
<feature type="compositionally biased region" description="Basic and acidic residues" evidence="1">
    <location>
        <begin position="13"/>
        <end position="31"/>
    </location>
</feature>
<comment type="caution">
    <text evidence="2">The sequence shown here is derived from an EMBL/GenBank/DDBJ whole genome shotgun (WGS) entry which is preliminary data.</text>
</comment>
<feature type="compositionally biased region" description="Polar residues" evidence="1">
    <location>
        <begin position="102"/>
        <end position="113"/>
    </location>
</feature>
<name>K0RQX2_THAOC</name>
<feature type="region of interest" description="Disordered" evidence="1">
    <location>
        <begin position="1"/>
        <end position="149"/>
    </location>
</feature>
<proteinExistence type="predicted"/>
<keyword evidence="3" id="KW-1185">Reference proteome</keyword>
<organism evidence="2 3">
    <name type="scientific">Thalassiosira oceanica</name>
    <name type="common">Marine diatom</name>
    <dbReference type="NCBI Taxonomy" id="159749"/>
    <lineage>
        <taxon>Eukaryota</taxon>
        <taxon>Sar</taxon>
        <taxon>Stramenopiles</taxon>
        <taxon>Ochrophyta</taxon>
        <taxon>Bacillariophyta</taxon>
        <taxon>Coscinodiscophyceae</taxon>
        <taxon>Thalassiosirophycidae</taxon>
        <taxon>Thalassiosirales</taxon>
        <taxon>Thalassiosiraceae</taxon>
        <taxon>Thalassiosira</taxon>
    </lineage>
</organism>
<evidence type="ECO:0000256" key="1">
    <source>
        <dbReference type="SAM" id="MobiDB-lite"/>
    </source>
</evidence>
<dbReference type="EMBL" id="AGNL01033910">
    <property type="protein sequence ID" value="EJK55495.1"/>
    <property type="molecule type" value="Genomic_DNA"/>
</dbReference>
<protein>
    <submittedName>
        <fullName evidence="2">Uncharacterized protein</fullName>
    </submittedName>
</protein>
<reference evidence="2 3" key="1">
    <citation type="journal article" date="2012" name="Genome Biol.">
        <title>Genome and low-iron response of an oceanic diatom adapted to chronic iron limitation.</title>
        <authorList>
            <person name="Lommer M."/>
            <person name="Specht M."/>
            <person name="Roy A.S."/>
            <person name="Kraemer L."/>
            <person name="Andreson R."/>
            <person name="Gutowska M.A."/>
            <person name="Wolf J."/>
            <person name="Bergner S.V."/>
            <person name="Schilhabel M.B."/>
            <person name="Klostermeier U.C."/>
            <person name="Beiko R.G."/>
            <person name="Rosenstiel P."/>
            <person name="Hippler M."/>
            <person name="Laroche J."/>
        </authorList>
    </citation>
    <scope>NUCLEOTIDE SEQUENCE [LARGE SCALE GENOMIC DNA]</scope>
    <source>
        <strain evidence="2 3">CCMP1005</strain>
    </source>
</reference>
<dbReference type="Proteomes" id="UP000266841">
    <property type="component" value="Unassembled WGS sequence"/>
</dbReference>
<sequence>PSDYSPQAAQVEGRQRETLEPMEPLDRRETLEPMETLEPLDRNEPMEPMDRIEGASGHQSSPRRHLSWPGGPQRMTAPGWTDQQVCESKIKLGRRDSPETAVGNNPTAPTNHAQHAPQPTHVCEHTQATTPIRLPTDPLRAPAGLDRNP</sequence>
<feature type="compositionally biased region" description="Basic and acidic residues" evidence="1">
    <location>
        <begin position="39"/>
        <end position="53"/>
    </location>
</feature>
<feature type="compositionally biased region" description="Basic and acidic residues" evidence="1">
    <location>
        <begin position="88"/>
        <end position="98"/>
    </location>
</feature>
<evidence type="ECO:0000313" key="2">
    <source>
        <dbReference type="EMBL" id="EJK55495.1"/>
    </source>
</evidence>